<dbReference type="CDD" id="cd00130">
    <property type="entry name" value="PAS"/>
    <property type="match status" value="2"/>
</dbReference>
<evidence type="ECO:0000256" key="9">
    <source>
        <dbReference type="ARBA" id="ARBA00022840"/>
    </source>
</evidence>
<keyword evidence="5" id="KW-0597">Phosphoprotein</keyword>
<dbReference type="InterPro" id="IPR003594">
    <property type="entry name" value="HATPase_dom"/>
</dbReference>
<keyword evidence="8" id="KW-0418">Kinase</keyword>
<proteinExistence type="predicted"/>
<dbReference type="InterPro" id="IPR004358">
    <property type="entry name" value="Sig_transdc_His_kin-like_C"/>
</dbReference>
<gene>
    <name evidence="14" type="ORF">RE474_12460</name>
</gene>
<dbReference type="Gene3D" id="1.10.287.130">
    <property type="match status" value="1"/>
</dbReference>
<dbReference type="SUPFAM" id="SSF47384">
    <property type="entry name" value="Homodimeric domain of signal transducing histidine kinase"/>
    <property type="match status" value="1"/>
</dbReference>
<dbReference type="CDD" id="cd16922">
    <property type="entry name" value="HATPase_EvgS-ArcB-TorS-like"/>
    <property type="match status" value="1"/>
</dbReference>
<feature type="domain" description="Histidine kinase" evidence="12">
    <location>
        <begin position="263"/>
        <end position="482"/>
    </location>
</feature>
<evidence type="ECO:0000256" key="1">
    <source>
        <dbReference type="ARBA" id="ARBA00000085"/>
    </source>
</evidence>
<evidence type="ECO:0000256" key="10">
    <source>
        <dbReference type="ARBA" id="ARBA00023012"/>
    </source>
</evidence>
<dbReference type="GeneID" id="84233543"/>
<dbReference type="PRINTS" id="PR00344">
    <property type="entry name" value="BCTRLSENSOR"/>
</dbReference>
<dbReference type="Gene3D" id="3.30.450.20">
    <property type="entry name" value="PAS domain"/>
    <property type="match status" value="2"/>
</dbReference>
<evidence type="ECO:0000256" key="4">
    <source>
        <dbReference type="ARBA" id="ARBA00022475"/>
    </source>
</evidence>
<comment type="catalytic activity">
    <reaction evidence="1">
        <text>ATP + protein L-histidine = ADP + protein N-phospho-L-histidine.</text>
        <dbReference type="EC" id="2.7.13.3"/>
    </reaction>
</comment>
<dbReference type="EC" id="2.7.13.3" evidence="3"/>
<keyword evidence="15" id="KW-1185">Reference proteome</keyword>
<comment type="subcellular location">
    <subcellularLocation>
        <location evidence="2">Cell membrane</location>
    </subcellularLocation>
</comment>
<dbReference type="GO" id="GO:0000155">
    <property type="term" value="F:phosphorelay sensor kinase activity"/>
    <property type="evidence" value="ECO:0007669"/>
    <property type="project" value="InterPro"/>
</dbReference>
<dbReference type="Pfam" id="PF13426">
    <property type="entry name" value="PAS_9"/>
    <property type="match status" value="2"/>
</dbReference>
<evidence type="ECO:0000259" key="13">
    <source>
        <dbReference type="PROSITE" id="PS50112"/>
    </source>
</evidence>
<dbReference type="SMART" id="SM00091">
    <property type="entry name" value="PAS"/>
    <property type="match status" value="2"/>
</dbReference>
<dbReference type="GO" id="GO:0005886">
    <property type="term" value="C:plasma membrane"/>
    <property type="evidence" value="ECO:0007669"/>
    <property type="project" value="UniProtKB-SubCell"/>
</dbReference>
<evidence type="ECO:0000256" key="7">
    <source>
        <dbReference type="ARBA" id="ARBA00022741"/>
    </source>
</evidence>
<dbReference type="CDD" id="cd00082">
    <property type="entry name" value="HisKA"/>
    <property type="match status" value="1"/>
</dbReference>
<dbReference type="NCBIfam" id="TIGR00229">
    <property type="entry name" value="sensory_box"/>
    <property type="match status" value="2"/>
</dbReference>
<feature type="domain" description="PAS" evidence="13">
    <location>
        <begin position="1"/>
        <end position="71"/>
    </location>
</feature>
<keyword evidence="6" id="KW-0808">Transferase</keyword>
<dbReference type="Pfam" id="PF00512">
    <property type="entry name" value="HisKA"/>
    <property type="match status" value="1"/>
</dbReference>
<evidence type="ECO:0000313" key="15">
    <source>
        <dbReference type="Proteomes" id="UP001182908"/>
    </source>
</evidence>
<sequence>MEDIFEVIFNSVNDGIVITNLAGHFLELNQITCDDLGYSKEELLQMSVQDIIPLEFKEALGKQIAEKMPCGGGVFETQCICKDGSLEFIELNLRPIEFKGAPAVLVVVRNITDRKKFEIKCAEDDQRKRILIEQSNDGIVVLDEKGKVCEANKKYAQMLGYSHEEFLSSYVWDWDARFTREELEYMHNITDEEGDQFETIHRRKDGTLFDVEIRTNAAYFDEQKMIFCVCRDITKRKQEEKELLNAKLEAESANKAKSQFLANMSHELRTPLNAIIGFSETLTSEIFGELTEKQLRHARHINVSGKHLLGLINNILDLSKIEADKMELECENFSLIEVLNEILTQMTPMASRKNINIGIVNASSNDYIFADRVKINQIMYNLLSNAIKFTPENGNVKVNSEIVNGNIQISVSDSGIGIAMNEQKTIFDSFEQASSTNNRVYGGTGLGLAIVKHYVEMHSGEIHLESEVGKGSTFTFTIPMHPR</sequence>
<dbReference type="InterPro" id="IPR003661">
    <property type="entry name" value="HisK_dim/P_dom"/>
</dbReference>
<dbReference type="KEGG" id="mseb:RE474_12460"/>
<dbReference type="FunFam" id="3.30.565.10:FF:000023">
    <property type="entry name" value="PAS domain-containing sensor histidine kinase"/>
    <property type="match status" value="1"/>
</dbReference>
<reference evidence="14 15" key="1">
    <citation type="submission" date="2023-08" db="EMBL/GenBank/DDBJ databases">
        <title>Methanolobus mangrovi sp. nov. and Methanolobus sediminis sp. nov, two novel methylotrophic methanogens isolated from mangrove sediments in China.</title>
        <authorList>
            <person name="Zhou J."/>
        </authorList>
    </citation>
    <scope>NUCLEOTIDE SEQUENCE [LARGE SCALE GENOMIC DNA]</scope>
    <source>
        <strain evidence="14 15">FTZ6</strain>
    </source>
</reference>
<dbReference type="InterPro" id="IPR005467">
    <property type="entry name" value="His_kinase_dom"/>
</dbReference>
<dbReference type="InterPro" id="IPR001610">
    <property type="entry name" value="PAC"/>
</dbReference>
<organism evidence="14 15">
    <name type="scientific">Methanolobus sediminis</name>
    <dbReference type="NCBI Taxonomy" id="3072978"/>
    <lineage>
        <taxon>Archaea</taxon>
        <taxon>Methanobacteriati</taxon>
        <taxon>Methanobacteriota</taxon>
        <taxon>Stenosarchaea group</taxon>
        <taxon>Methanomicrobia</taxon>
        <taxon>Methanosarcinales</taxon>
        <taxon>Methanosarcinaceae</taxon>
        <taxon>Methanolobus</taxon>
    </lineage>
</organism>
<dbReference type="SMART" id="SM00388">
    <property type="entry name" value="HisKA"/>
    <property type="match status" value="1"/>
</dbReference>
<keyword evidence="4" id="KW-1003">Cell membrane</keyword>
<dbReference type="AlphaFoldDB" id="A0AA51UJS4"/>
<dbReference type="InterPro" id="IPR000014">
    <property type="entry name" value="PAS"/>
</dbReference>
<name>A0AA51UJS4_9EURY</name>
<keyword evidence="11" id="KW-0472">Membrane</keyword>
<dbReference type="InterPro" id="IPR035965">
    <property type="entry name" value="PAS-like_dom_sf"/>
</dbReference>
<keyword evidence="10" id="KW-0902">Two-component regulatory system</keyword>
<dbReference type="InterPro" id="IPR036890">
    <property type="entry name" value="HATPase_C_sf"/>
</dbReference>
<evidence type="ECO:0000256" key="11">
    <source>
        <dbReference type="ARBA" id="ARBA00023136"/>
    </source>
</evidence>
<dbReference type="EMBL" id="CP133592">
    <property type="protein sequence ID" value="WMW24878.1"/>
    <property type="molecule type" value="Genomic_DNA"/>
</dbReference>
<dbReference type="Proteomes" id="UP001182908">
    <property type="component" value="Chromosome"/>
</dbReference>
<evidence type="ECO:0000256" key="2">
    <source>
        <dbReference type="ARBA" id="ARBA00004236"/>
    </source>
</evidence>
<accession>A0AA51UJS4</accession>
<protein>
    <recommendedName>
        <fullName evidence="3">histidine kinase</fullName>
        <ecNumber evidence="3">2.7.13.3</ecNumber>
    </recommendedName>
</protein>
<dbReference type="RefSeq" id="WP_309310684.1">
    <property type="nucleotide sequence ID" value="NZ_CP133592.1"/>
</dbReference>
<evidence type="ECO:0000313" key="14">
    <source>
        <dbReference type="EMBL" id="WMW24878.1"/>
    </source>
</evidence>
<dbReference type="FunFam" id="1.10.287.130:FF:000038">
    <property type="entry name" value="Sensory transduction histidine kinase"/>
    <property type="match status" value="1"/>
</dbReference>
<dbReference type="Gene3D" id="3.30.565.10">
    <property type="entry name" value="Histidine kinase-like ATPase, C-terminal domain"/>
    <property type="match status" value="1"/>
</dbReference>
<keyword evidence="7" id="KW-0547">Nucleotide-binding</keyword>
<dbReference type="GO" id="GO:0009927">
    <property type="term" value="F:histidine phosphotransfer kinase activity"/>
    <property type="evidence" value="ECO:0007669"/>
    <property type="project" value="TreeGrafter"/>
</dbReference>
<keyword evidence="9" id="KW-0067">ATP-binding</keyword>
<dbReference type="PANTHER" id="PTHR43047">
    <property type="entry name" value="TWO-COMPONENT HISTIDINE PROTEIN KINASE"/>
    <property type="match status" value="1"/>
</dbReference>
<dbReference type="PANTHER" id="PTHR43047:SF72">
    <property type="entry name" value="OSMOSENSING HISTIDINE PROTEIN KINASE SLN1"/>
    <property type="match status" value="1"/>
</dbReference>
<dbReference type="SUPFAM" id="SSF55874">
    <property type="entry name" value="ATPase domain of HSP90 chaperone/DNA topoisomerase II/histidine kinase"/>
    <property type="match status" value="1"/>
</dbReference>
<dbReference type="GO" id="GO:0005524">
    <property type="term" value="F:ATP binding"/>
    <property type="evidence" value="ECO:0007669"/>
    <property type="project" value="UniProtKB-KW"/>
</dbReference>
<dbReference type="SMART" id="SM00086">
    <property type="entry name" value="PAC"/>
    <property type="match status" value="2"/>
</dbReference>
<evidence type="ECO:0000256" key="5">
    <source>
        <dbReference type="ARBA" id="ARBA00022553"/>
    </source>
</evidence>
<feature type="domain" description="PAS" evidence="13">
    <location>
        <begin position="124"/>
        <end position="168"/>
    </location>
</feature>
<dbReference type="SMART" id="SM00387">
    <property type="entry name" value="HATPase_c"/>
    <property type="match status" value="1"/>
</dbReference>
<dbReference type="Pfam" id="PF02518">
    <property type="entry name" value="HATPase_c"/>
    <property type="match status" value="1"/>
</dbReference>
<dbReference type="PROSITE" id="PS50112">
    <property type="entry name" value="PAS"/>
    <property type="match status" value="2"/>
</dbReference>
<dbReference type="PROSITE" id="PS50109">
    <property type="entry name" value="HIS_KIN"/>
    <property type="match status" value="1"/>
</dbReference>
<evidence type="ECO:0000256" key="3">
    <source>
        <dbReference type="ARBA" id="ARBA00012438"/>
    </source>
</evidence>
<evidence type="ECO:0000259" key="12">
    <source>
        <dbReference type="PROSITE" id="PS50109"/>
    </source>
</evidence>
<dbReference type="SUPFAM" id="SSF55785">
    <property type="entry name" value="PYP-like sensor domain (PAS domain)"/>
    <property type="match status" value="2"/>
</dbReference>
<evidence type="ECO:0000256" key="8">
    <source>
        <dbReference type="ARBA" id="ARBA00022777"/>
    </source>
</evidence>
<evidence type="ECO:0000256" key="6">
    <source>
        <dbReference type="ARBA" id="ARBA00022679"/>
    </source>
</evidence>
<dbReference type="InterPro" id="IPR036097">
    <property type="entry name" value="HisK_dim/P_sf"/>
</dbReference>